<evidence type="ECO:0000256" key="3">
    <source>
        <dbReference type="PROSITE-ProRule" id="PRU00284"/>
    </source>
</evidence>
<dbReference type="EMBL" id="BAABDF010000001">
    <property type="protein sequence ID" value="GAA3853488.1"/>
    <property type="molecule type" value="Genomic_DNA"/>
</dbReference>
<feature type="compositionally biased region" description="Polar residues" evidence="4">
    <location>
        <begin position="323"/>
        <end position="336"/>
    </location>
</feature>
<evidence type="ECO:0000256" key="2">
    <source>
        <dbReference type="ARBA" id="ARBA00029447"/>
    </source>
</evidence>
<feature type="transmembrane region" description="Helical" evidence="5">
    <location>
        <begin position="97"/>
        <end position="115"/>
    </location>
</feature>
<feature type="transmembrane region" description="Helical" evidence="5">
    <location>
        <begin position="68"/>
        <end position="85"/>
    </location>
</feature>
<feature type="transmembrane region" description="Helical" evidence="5">
    <location>
        <begin position="18"/>
        <end position="35"/>
    </location>
</feature>
<dbReference type="PRINTS" id="PR00260">
    <property type="entry name" value="CHEMTRNSDUCR"/>
</dbReference>
<organism evidence="8 9">
    <name type="scientific">Celeribacter arenosi</name>
    <dbReference type="NCBI Taxonomy" id="792649"/>
    <lineage>
        <taxon>Bacteria</taxon>
        <taxon>Pseudomonadati</taxon>
        <taxon>Pseudomonadota</taxon>
        <taxon>Alphaproteobacteria</taxon>
        <taxon>Rhodobacterales</taxon>
        <taxon>Roseobacteraceae</taxon>
        <taxon>Celeribacter</taxon>
    </lineage>
</organism>
<keyword evidence="1" id="KW-0145">Chemotaxis</keyword>
<feature type="transmembrane region" description="Helical" evidence="5">
    <location>
        <begin position="41"/>
        <end position="61"/>
    </location>
</feature>
<dbReference type="PANTHER" id="PTHR43531">
    <property type="entry name" value="PROTEIN ICFG"/>
    <property type="match status" value="1"/>
</dbReference>
<evidence type="ECO:0000256" key="5">
    <source>
        <dbReference type="SAM" id="Phobius"/>
    </source>
</evidence>
<evidence type="ECO:0000313" key="8">
    <source>
        <dbReference type="EMBL" id="GAA3853488.1"/>
    </source>
</evidence>
<keyword evidence="5" id="KW-0472">Membrane</keyword>
<dbReference type="SUPFAM" id="SSF58104">
    <property type="entry name" value="Methyl-accepting chemotaxis protein (MCP) signaling domain"/>
    <property type="match status" value="1"/>
</dbReference>
<dbReference type="Pfam" id="PF00015">
    <property type="entry name" value="MCPsignal"/>
    <property type="match status" value="1"/>
</dbReference>
<comment type="caution">
    <text evidence="8">The sequence shown here is derived from an EMBL/GenBank/DDBJ whole genome shotgun (WGS) entry which is preliminary data.</text>
</comment>
<dbReference type="RefSeq" id="WP_344842012.1">
    <property type="nucleotide sequence ID" value="NZ_BAABDF010000001.1"/>
</dbReference>
<dbReference type="Proteomes" id="UP001399917">
    <property type="component" value="Unassembled WGS sequence"/>
</dbReference>
<feature type="region of interest" description="Disordered" evidence="4">
    <location>
        <begin position="219"/>
        <end position="252"/>
    </location>
</feature>
<dbReference type="InterPro" id="IPR003660">
    <property type="entry name" value="HAMP_dom"/>
</dbReference>
<feature type="domain" description="HAMP" evidence="7">
    <location>
        <begin position="262"/>
        <end position="308"/>
    </location>
</feature>
<keyword evidence="5" id="KW-1133">Transmembrane helix</keyword>
<keyword evidence="9" id="KW-1185">Reference proteome</keyword>
<evidence type="ECO:0000259" key="7">
    <source>
        <dbReference type="PROSITE" id="PS50885"/>
    </source>
</evidence>
<keyword evidence="5" id="KW-0812">Transmembrane</keyword>
<comment type="similarity">
    <text evidence="2">Belongs to the methyl-accepting chemotaxis (MCP) protein family.</text>
</comment>
<dbReference type="Gene3D" id="1.10.287.950">
    <property type="entry name" value="Methyl-accepting chemotaxis protein"/>
    <property type="match status" value="1"/>
</dbReference>
<proteinExistence type="inferred from homology"/>
<dbReference type="CDD" id="cd11386">
    <property type="entry name" value="MCP_signal"/>
    <property type="match status" value="1"/>
</dbReference>
<feature type="transmembrane region" description="Helical" evidence="5">
    <location>
        <begin position="122"/>
        <end position="140"/>
    </location>
</feature>
<feature type="transmembrane region" description="Helical" evidence="5">
    <location>
        <begin position="146"/>
        <end position="167"/>
    </location>
</feature>
<keyword evidence="3" id="KW-0807">Transducer</keyword>
<feature type="compositionally biased region" description="Basic and acidic residues" evidence="4">
    <location>
        <begin position="237"/>
        <end position="252"/>
    </location>
</feature>
<evidence type="ECO:0000313" key="9">
    <source>
        <dbReference type="Proteomes" id="UP001399917"/>
    </source>
</evidence>
<evidence type="ECO:0000256" key="4">
    <source>
        <dbReference type="SAM" id="MobiDB-lite"/>
    </source>
</evidence>
<dbReference type="PROSITE" id="PS50111">
    <property type="entry name" value="CHEMOTAXIS_TRANSDUC_2"/>
    <property type="match status" value="1"/>
</dbReference>
<accession>A0ABP7JSQ0</accession>
<feature type="compositionally biased region" description="Low complexity" evidence="4">
    <location>
        <begin position="313"/>
        <end position="322"/>
    </location>
</feature>
<evidence type="ECO:0008006" key="10">
    <source>
        <dbReference type="Google" id="ProtNLM"/>
    </source>
</evidence>
<dbReference type="InterPro" id="IPR004090">
    <property type="entry name" value="Chemotax_Me-accpt_rcpt"/>
</dbReference>
<name>A0ABP7JSQ0_9RHOB</name>
<gene>
    <name evidence="8" type="ORF">GCM10022404_01090</name>
</gene>
<dbReference type="InterPro" id="IPR051310">
    <property type="entry name" value="MCP_chemotaxis"/>
</dbReference>
<feature type="domain" description="Methyl-accepting transducer" evidence="6">
    <location>
        <begin position="313"/>
        <end position="542"/>
    </location>
</feature>
<dbReference type="PROSITE" id="PS50885">
    <property type="entry name" value="HAMP"/>
    <property type="match status" value="1"/>
</dbReference>
<dbReference type="SMART" id="SM00283">
    <property type="entry name" value="MA"/>
    <property type="match status" value="1"/>
</dbReference>
<dbReference type="InterPro" id="IPR004089">
    <property type="entry name" value="MCPsignal_dom"/>
</dbReference>
<dbReference type="SMART" id="SM00304">
    <property type="entry name" value="HAMP"/>
    <property type="match status" value="2"/>
</dbReference>
<evidence type="ECO:0000256" key="1">
    <source>
        <dbReference type="ARBA" id="ARBA00022500"/>
    </source>
</evidence>
<protein>
    <recommendedName>
        <fullName evidence="10">Methyl-accepting chemotaxis protein</fullName>
    </recommendedName>
</protein>
<dbReference type="PANTHER" id="PTHR43531:SF11">
    <property type="entry name" value="METHYL-ACCEPTING CHEMOTAXIS PROTEIN 3"/>
    <property type="match status" value="1"/>
</dbReference>
<sequence length="573" mass="61328">MSDTVQSFEASQSEAVKLLSYICAAIAVAMIVFVGTQNGNLMLALAGGTFFAGLGFVARRLRPGLDRIIMAQALVGVAISFNAALTGHPMQIDSHMLYFAVLALVVTMTGIRSLLLAAGTIAVHHLVLTIALPSLVYSSTELGFNLMRTTFHAVIVIMETLALGYMVRKRLHINELVEQGQIASHEATERAQAALEKATAENARAETALSEAREATEAAAQAHAMSQEALQTNQRAQADREARQRDEEAAREKRDEALATLLDVFEKHLDQLASGDLSTRVTEKIDPDYESLRNSFNATTQRLSSAIQQVREQSYSMQSQSQEISTSANDLSQRTEQQAATLAEIARSVDELATSLESVAGGSTEAEKLAEETALQATEGSDIMREAVAAMRNIESGSQEINKITSVIEDIAFQTNLLALNAGVEAARAGEAGRGFAVVASEVRALAQRSSDAAREINLLLERSSKQIASGADLVDRTGTALGGIRTSVEQITTRLRASSRATADQSENLALVNRSISALESVTQKNAAMFEQTTAANVLLSEGARALTGLVDTFVTGGHEIDTHSNKLRHAS</sequence>
<evidence type="ECO:0000259" key="6">
    <source>
        <dbReference type="PROSITE" id="PS50111"/>
    </source>
</evidence>
<feature type="compositionally biased region" description="Low complexity" evidence="4">
    <location>
        <begin position="219"/>
        <end position="236"/>
    </location>
</feature>
<reference evidence="9" key="1">
    <citation type="journal article" date="2019" name="Int. J. Syst. Evol. Microbiol.">
        <title>The Global Catalogue of Microorganisms (GCM) 10K type strain sequencing project: providing services to taxonomists for standard genome sequencing and annotation.</title>
        <authorList>
            <consortium name="The Broad Institute Genomics Platform"/>
            <consortium name="The Broad Institute Genome Sequencing Center for Infectious Disease"/>
            <person name="Wu L."/>
            <person name="Ma J."/>
        </authorList>
    </citation>
    <scope>NUCLEOTIDE SEQUENCE [LARGE SCALE GENOMIC DNA]</scope>
    <source>
        <strain evidence="9">JCM 17190</strain>
    </source>
</reference>
<feature type="region of interest" description="Disordered" evidence="4">
    <location>
        <begin position="310"/>
        <end position="336"/>
    </location>
</feature>